<protein>
    <recommendedName>
        <fullName evidence="6">Integral membrane bound transporter domain-containing protein</fullName>
    </recommendedName>
</protein>
<evidence type="ECO:0000259" key="6">
    <source>
        <dbReference type="Pfam" id="PF13515"/>
    </source>
</evidence>
<keyword evidence="4 5" id="KW-0472">Membrane</keyword>
<keyword evidence="2 5" id="KW-0812">Transmembrane</keyword>
<dbReference type="AlphaFoldDB" id="A0A2N9AVL2"/>
<organism evidence="7 8">
    <name type="scientific">Methylorubrum extorquens</name>
    <name type="common">Methylobacterium dichloromethanicum</name>
    <name type="synonym">Methylobacterium extorquens</name>
    <dbReference type="NCBI Taxonomy" id="408"/>
    <lineage>
        <taxon>Bacteria</taxon>
        <taxon>Pseudomonadati</taxon>
        <taxon>Pseudomonadota</taxon>
        <taxon>Alphaproteobacteria</taxon>
        <taxon>Hyphomicrobiales</taxon>
        <taxon>Methylobacteriaceae</taxon>
        <taxon>Methylorubrum</taxon>
    </lineage>
</organism>
<evidence type="ECO:0000313" key="7">
    <source>
        <dbReference type="EMBL" id="SOR31376.1"/>
    </source>
</evidence>
<sequence length="203" mass="21483">MQAEDSACRAEDETAAAPVRRVDRDTSRIRLLGAQFTRLRKRLPLRRRFVGGFAHGVISAVAAIAAYLPTHLLGLREGFWAAITAVAVAHTEFDTTRSTARDQLTGALIGGAAGLGAYLSLGPSLPTYASAVLLATLACWLVNVSSACRIASITATIILLVPHVGPVERMAGSRVLEVGWGVCVAVATVWIVTRLNRGIGIKL</sequence>
<accession>A0A2N9AVL2</accession>
<feature type="transmembrane region" description="Helical" evidence="5">
    <location>
        <begin position="49"/>
        <end position="68"/>
    </location>
</feature>
<dbReference type="Proteomes" id="UP000233769">
    <property type="component" value="Chromosome tk0001"/>
</dbReference>
<comment type="subcellular location">
    <subcellularLocation>
        <location evidence="1">Membrane</location>
        <topology evidence="1">Multi-pass membrane protein</topology>
    </subcellularLocation>
</comment>
<dbReference type="GO" id="GO:0016020">
    <property type="term" value="C:membrane"/>
    <property type="evidence" value="ECO:0007669"/>
    <property type="project" value="UniProtKB-SubCell"/>
</dbReference>
<dbReference type="EMBL" id="LT962688">
    <property type="protein sequence ID" value="SOR31376.1"/>
    <property type="molecule type" value="Genomic_DNA"/>
</dbReference>
<evidence type="ECO:0000256" key="2">
    <source>
        <dbReference type="ARBA" id="ARBA00022692"/>
    </source>
</evidence>
<feature type="transmembrane region" description="Helical" evidence="5">
    <location>
        <begin position="150"/>
        <end position="166"/>
    </location>
</feature>
<dbReference type="Pfam" id="PF13515">
    <property type="entry name" value="FUSC_2"/>
    <property type="match status" value="1"/>
</dbReference>
<keyword evidence="3 5" id="KW-1133">Transmembrane helix</keyword>
<evidence type="ECO:0000256" key="3">
    <source>
        <dbReference type="ARBA" id="ARBA00022989"/>
    </source>
</evidence>
<evidence type="ECO:0000313" key="8">
    <source>
        <dbReference type="Proteomes" id="UP000233769"/>
    </source>
</evidence>
<reference evidence="8" key="1">
    <citation type="submission" date="2017-10" db="EMBL/GenBank/DDBJ databases">
        <authorList>
            <person name="Regsiter A."/>
            <person name="William W."/>
        </authorList>
    </citation>
    <scope>NUCLEOTIDE SEQUENCE [LARGE SCALE GENOMIC DNA]</scope>
</reference>
<gene>
    <name evidence="7" type="ORF">TK0001_4791</name>
</gene>
<feature type="transmembrane region" description="Helical" evidence="5">
    <location>
        <begin position="178"/>
        <end position="195"/>
    </location>
</feature>
<evidence type="ECO:0000256" key="5">
    <source>
        <dbReference type="SAM" id="Phobius"/>
    </source>
</evidence>
<name>A0A2N9AVL2_METEX</name>
<evidence type="ECO:0000256" key="4">
    <source>
        <dbReference type="ARBA" id="ARBA00023136"/>
    </source>
</evidence>
<proteinExistence type="predicted"/>
<dbReference type="InterPro" id="IPR049453">
    <property type="entry name" value="Memb_transporter_dom"/>
</dbReference>
<feature type="domain" description="Integral membrane bound transporter" evidence="6">
    <location>
        <begin position="66"/>
        <end position="187"/>
    </location>
</feature>
<evidence type="ECO:0000256" key="1">
    <source>
        <dbReference type="ARBA" id="ARBA00004141"/>
    </source>
</evidence>